<dbReference type="SMR" id="A0A6N4SMU8"/>
<dbReference type="PANTHER" id="PTHR30005:SF0">
    <property type="entry name" value="RETROGRADE REGULATION PROTEIN 2"/>
    <property type="match status" value="1"/>
</dbReference>
<keyword evidence="2" id="KW-0378">Hydrolase</keyword>
<dbReference type="Gene3D" id="3.30.420.40">
    <property type="match status" value="1"/>
</dbReference>
<dbReference type="EC" id="3.6.1.11" evidence="2"/>
<dbReference type="PANTHER" id="PTHR30005">
    <property type="entry name" value="EXOPOLYPHOSPHATASE"/>
    <property type="match status" value="1"/>
</dbReference>
<dbReference type="Gene3D" id="3.30.420.150">
    <property type="entry name" value="Exopolyphosphatase. Domain 2"/>
    <property type="match status" value="1"/>
</dbReference>
<gene>
    <name evidence="2" type="primary">ppx</name>
    <name evidence="2" type="ordered locus">CHU_0316</name>
</gene>
<dbReference type="Pfam" id="PF02541">
    <property type="entry name" value="Ppx-GppA"/>
    <property type="match status" value="1"/>
</dbReference>
<evidence type="ECO:0000259" key="1">
    <source>
        <dbReference type="Pfam" id="PF02541"/>
    </source>
</evidence>
<sequence length="314" mass="35110">MSQRIGVIDMGTNTFHLLITDIVNDRPHTLVNEKSAVGLGKGGITKGFITEEAMDRALDTLKKFRVILDEHAVVHVIATGTSAVRSGSNKQVLIDRIKKEVNIDVEVIDGAREAELIFRGVQQAVPMEDHISLAMDIGGGSVEFIIGNKNEILWKQSFEIGGQRLIDRFHVHDPMREDDRVMMHNYFDEVLVPLEKAINTWRPTQLIGCSGTFDTLAEMNIQHHREKIALEKQTSYLLSLPDFNRLRKQLVASTRRERLAIAGMIELRADMVVVAICLIEHVLKLVSTNAITVSTYSLKEGVLYTMLDGVKVGS</sequence>
<evidence type="ECO:0000313" key="2">
    <source>
        <dbReference type="EMBL" id="ABG57607.1"/>
    </source>
</evidence>
<dbReference type="InterPro" id="IPR043129">
    <property type="entry name" value="ATPase_NBD"/>
</dbReference>
<dbReference type="SUPFAM" id="SSF53067">
    <property type="entry name" value="Actin-like ATPase domain"/>
    <property type="match status" value="2"/>
</dbReference>
<dbReference type="KEGG" id="chu:CHU_0316"/>
<protein>
    <submittedName>
        <fullName evidence="2">Exopolyphosphatase</fullName>
        <ecNumber evidence="2">3.6.1.11</ecNumber>
    </submittedName>
</protein>
<name>A0A6N4SMU8_CYTH3</name>
<proteinExistence type="predicted"/>
<dbReference type="OrthoDB" id="9814545at2"/>
<dbReference type="CDD" id="cd24055">
    <property type="entry name" value="ASKHA_NBD_ChPPX-like"/>
    <property type="match status" value="1"/>
</dbReference>
<dbReference type="InterPro" id="IPR003695">
    <property type="entry name" value="Ppx_GppA_N"/>
</dbReference>
<dbReference type="AlphaFoldDB" id="A0A6N4SMU8"/>
<dbReference type="GO" id="GO:0004309">
    <property type="term" value="F:exopolyphosphatase activity"/>
    <property type="evidence" value="ECO:0007669"/>
    <property type="project" value="UniProtKB-EC"/>
</dbReference>
<accession>A0A6N4SMU8</accession>
<evidence type="ECO:0000313" key="3">
    <source>
        <dbReference type="Proteomes" id="UP000001822"/>
    </source>
</evidence>
<keyword evidence="3" id="KW-1185">Reference proteome</keyword>
<organism evidence="2 3">
    <name type="scientific">Cytophaga hutchinsonii (strain ATCC 33406 / DSM 1761 / CIP 103989 / NBRC 15051 / NCIMB 9469 / D465)</name>
    <dbReference type="NCBI Taxonomy" id="269798"/>
    <lineage>
        <taxon>Bacteria</taxon>
        <taxon>Pseudomonadati</taxon>
        <taxon>Bacteroidota</taxon>
        <taxon>Cytophagia</taxon>
        <taxon>Cytophagales</taxon>
        <taxon>Cytophagaceae</taxon>
        <taxon>Cytophaga</taxon>
    </lineage>
</organism>
<feature type="domain" description="Ppx/GppA phosphatase N-terminal" evidence="1">
    <location>
        <begin position="19"/>
        <end position="308"/>
    </location>
</feature>
<dbReference type="EMBL" id="CP000383">
    <property type="protein sequence ID" value="ABG57607.1"/>
    <property type="molecule type" value="Genomic_DNA"/>
</dbReference>
<dbReference type="Proteomes" id="UP000001822">
    <property type="component" value="Chromosome"/>
</dbReference>
<reference evidence="2 3" key="1">
    <citation type="journal article" date="2007" name="Appl. Environ. Microbiol.">
        <title>Genome sequence of the cellulolytic gliding bacterium Cytophaga hutchinsonii.</title>
        <authorList>
            <person name="Xie G."/>
            <person name="Bruce D.C."/>
            <person name="Challacombe J.F."/>
            <person name="Chertkov O."/>
            <person name="Detter J.C."/>
            <person name="Gilna P."/>
            <person name="Han C.S."/>
            <person name="Lucas S."/>
            <person name="Misra M."/>
            <person name="Myers G.L."/>
            <person name="Richardson P."/>
            <person name="Tapia R."/>
            <person name="Thayer N."/>
            <person name="Thompson L.S."/>
            <person name="Brettin T.S."/>
            <person name="Henrissat B."/>
            <person name="Wilson D.B."/>
            <person name="McBride M.J."/>
        </authorList>
    </citation>
    <scope>NUCLEOTIDE SEQUENCE [LARGE SCALE GENOMIC DNA]</scope>
    <source>
        <strain evidence="3">ATCC 33406 / DSM 1761 / CIP 103989 / NBRC 15051 / NCIMB 9469 / D465</strain>
    </source>
</reference>
<dbReference type="InterPro" id="IPR050273">
    <property type="entry name" value="GppA/Ppx_hydrolase"/>
</dbReference>
<dbReference type="RefSeq" id="WP_011583723.1">
    <property type="nucleotide sequence ID" value="NC_008255.1"/>
</dbReference>